<dbReference type="AlphaFoldDB" id="A0A0C9TLK9"/>
<evidence type="ECO:0000313" key="1">
    <source>
        <dbReference type="EMBL" id="KIJ30783.1"/>
    </source>
</evidence>
<dbReference type="HOGENOM" id="CLU_2135118_0_0_1"/>
<name>A0A0C9TLK9_SPHS4</name>
<gene>
    <name evidence="1" type="ORF">M422DRAFT_53597</name>
</gene>
<proteinExistence type="predicted"/>
<reference evidence="1 2" key="1">
    <citation type="submission" date="2014-06" db="EMBL/GenBank/DDBJ databases">
        <title>Evolutionary Origins and Diversification of the Mycorrhizal Mutualists.</title>
        <authorList>
            <consortium name="DOE Joint Genome Institute"/>
            <consortium name="Mycorrhizal Genomics Consortium"/>
            <person name="Kohler A."/>
            <person name="Kuo A."/>
            <person name="Nagy L.G."/>
            <person name="Floudas D."/>
            <person name="Copeland A."/>
            <person name="Barry K.W."/>
            <person name="Cichocki N."/>
            <person name="Veneault-Fourrey C."/>
            <person name="LaButti K."/>
            <person name="Lindquist E.A."/>
            <person name="Lipzen A."/>
            <person name="Lundell T."/>
            <person name="Morin E."/>
            <person name="Murat C."/>
            <person name="Riley R."/>
            <person name="Ohm R."/>
            <person name="Sun H."/>
            <person name="Tunlid A."/>
            <person name="Henrissat B."/>
            <person name="Grigoriev I.V."/>
            <person name="Hibbett D.S."/>
            <person name="Martin F."/>
        </authorList>
    </citation>
    <scope>NUCLEOTIDE SEQUENCE [LARGE SCALE GENOMIC DNA]</scope>
    <source>
        <strain evidence="1 2">SS14</strain>
    </source>
</reference>
<organism evidence="1 2">
    <name type="scientific">Sphaerobolus stellatus (strain SS14)</name>
    <dbReference type="NCBI Taxonomy" id="990650"/>
    <lineage>
        <taxon>Eukaryota</taxon>
        <taxon>Fungi</taxon>
        <taxon>Dikarya</taxon>
        <taxon>Basidiomycota</taxon>
        <taxon>Agaricomycotina</taxon>
        <taxon>Agaricomycetes</taxon>
        <taxon>Phallomycetidae</taxon>
        <taxon>Geastrales</taxon>
        <taxon>Sphaerobolaceae</taxon>
        <taxon>Sphaerobolus</taxon>
    </lineage>
</organism>
<protein>
    <submittedName>
        <fullName evidence="1">Uncharacterized protein</fullName>
    </submittedName>
</protein>
<accession>A0A0C9TLK9</accession>
<sequence length="113" mass="12907">MFFDEDDVGNDNIGILQQSHSAPAADSYYALKHDQLLHTTSHRIHQFGWMSYLYWEVWGGIEGKPAWQPIQMRMNLLQDLSATISDSVEAHSILSEVNIINIVSAMIEQHHSQ</sequence>
<keyword evidence="2" id="KW-1185">Reference proteome</keyword>
<evidence type="ECO:0000313" key="2">
    <source>
        <dbReference type="Proteomes" id="UP000054279"/>
    </source>
</evidence>
<dbReference type="EMBL" id="KN837254">
    <property type="protein sequence ID" value="KIJ30783.1"/>
    <property type="molecule type" value="Genomic_DNA"/>
</dbReference>
<dbReference type="Proteomes" id="UP000054279">
    <property type="component" value="Unassembled WGS sequence"/>
</dbReference>